<gene>
    <name evidence="1" type="ORF">ACFSE6_02665</name>
</gene>
<dbReference type="EMBL" id="JBHUEE010000001">
    <property type="protein sequence ID" value="MFD1716722.1"/>
    <property type="molecule type" value="Genomic_DNA"/>
</dbReference>
<evidence type="ECO:0000313" key="2">
    <source>
        <dbReference type="Proteomes" id="UP001597277"/>
    </source>
</evidence>
<dbReference type="Proteomes" id="UP001597277">
    <property type="component" value="Unassembled WGS sequence"/>
</dbReference>
<sequence length="71" mass="7487">MTAGNLWSARPTYVVPPYLNMSAEDGIDGAPASRADRLADVVDGLVRATVGTAAWRKALTAAEAWLAETAR</sequence>
<organism evidence="1 2">
    <name type="scientific">Georgenia deserti</name>
    <dbReference type="NCBI Taxonomy" id="2093781"/>
    <lineage>
        <taxon>Bacteria</taxon>
        <taxon>Bacillati</taxon>
        <taxon>Actinomycetota</taxon>
        <taxon>Actinomycetes</taxon>
        <taxon>Micrococcales</taxon>
        <taxon>Bogoriellaceae</taxon>
        <taxon>Georgenia</taxon>
    </lineage>
</organism>
<accession>A0ABW4L1K9</accession>
<evidence type="ECO:0000313" key="1">
    <source>
        <dbReference type="EMBL" id="MFD1716722.1"/>
    </source>
</evidence>
<reference evidence="2" key="1">
    <citation type="journal article" date="2019" name="Int. J. Syst. Evol. Microbiol.">
        <title>The Global Catalogue of Microorganisms (GCM) 10K type strain sequencing project: providing services to taxonomists for standard genome sequencing and annotation.</title>
        <authorList>
            <consortium name="The Broad Institute Genomics Platform"/>
            <consortium name="The Broad Institute Genome Sequencing Center for Infectious Disease"/>
            <person name="Wu L."/>
            <person name="Ma J."/>
        </authorList>
    </citation>
    <scope>NUCLEOTIDE SEQUENCE [LARGE SCALE GENOMIC DNA]</scope>
    <source>
        <strain evidence="2">JCM 17130</strain>
    </source>
</reference>
<comment type="caution">
    <text evidence="1">The sequence shown here is derived from an EMBL/GenBank/DDBJ whole genome shotgun (WGS) entry which is preliminary data.</text>
</comment>
<proteinExistence type="predicted"/>
<protein>
    <submittedName>
        <fullName evidence="1">Uncharacterized protein</fullName>
    </submittedName>
</protein>
<name>A0ABW4L1K9_9MICO</name>
<keyword evidence="2" id="KW-1185">Reference proteome</keyword>
<dbReference type="RefSeq" id="WP_388002148.1">
    <property type="nucleotide sequence ID" value="NZ_JBHUEE010000001.1"/>
</dbReference>